<evidence type="ECO:0000313" key="1">
    <source>
        <dbReference type="EMBL" id="RKF31890.1"/>
    </source>
</evidence>
<gene>
    <name evidence="1" type="ORF">BCY89_17225</name>
</gene>
<organism evidence="1 2">
    <name type="scientific">Sphingobacterium siyangense</name>
    <dbReference type="NCBI Taxonomy" id="459529"/>
    <lineage>
        <taxon>Bacteria</taxon>
        <taxon>Pseudomonadati</taxon>
        <taxon>Bacteroidota</taxon>
        <taxon>Sphingobacteriia</taxon>
        <taxon>Sphingobacteriales</taxon>
        <taxon>Sphingobacteriaceae</taxon>
        <taxon>Sphingobacterium</taxon>
    </lineage>
</organism>
<dbReference type="EMBL" id="MCAQ01000028">
    <property type="protein sequence ID" value="RKF31890.1"/>
    <property type="molecule type" value="Genomic_DNA"/>
</dbReference>
<reference evidence="1 2" key="1">
    <citation type="submission" date="2016-07" db="EMBL/GenBank/DDBJ databases">
        <title>Genome analysis of Sphingobacterium siyangense T12B17.</title>
        <authorList>
            <person name="Xu D."/>
            <person name="Su Y."/>
            <person name="Zheng S."/>
        </authorList>
    </citation>
    <scope>NUCLEOTIDE SEQUENCE [LARGE SCALE GENOMIC DNA]</scope>
    <source>
        <strain evidence="1 2">T12B17</strain>
    </source>
</reference>
<dbReference type="Proteomes" id="UP000286402">
    <property type="component" value="Unassembled WGS sequence"/>
</dbReference>
<protein>
    <submittedName>
        <fullName evidence="1">Uncharacterized protein</fullName>
    </submittedName>
</protein>
<keyword evidence="2" id="KW-1185">Reference proteome</keyword>
<name>A0A420FFX0_9SPHI</name>
<dbReference type="AlphaFoldDB" id="A0A420FFX0"/>
<sequence>MSKEKKLSNTIMAKKWGLDILNNLLFGYEDIFHLYSIFVQSTIINNFDYAPEHTRPIFMAIAKFAYFKLRPKLQL</sequence>
<accession>A0A420FFX0</accession>
<evidence type="ECO:0000313" key="2">
    <source>
        <dbReference type="Proteomes" id="UP000286402"/>
    </source>
</evidence>
<comment type="caution">
    <text evidence="1">The sequence shown here is derived from an EMBL/GenBank/DDBJ whole genome shotgun (WGS) entry which is preliminary data.</text>
</comment>
<proteinExistence type="predicted"/>